<dbReference type="CDD" id="cd04211">
    <property type="entry name" value="Cupredoxin_like_2"/>
    <property type="match status" value="1"/>
</dbReference>
<dbReference type="InterPro" id="IPR008972">
    <property type="entry name" value="Cupredoxin"/>
</dbReference>
<evidence type="ECO:0000256" key="1">
    <source>
        <dbReference type="ARBA" id="ARBA00022723"/>
    </source>
</evidence>
<feature type="domain" description="Blue (type 1) copper" evidence="5">
    <location>
        <begin position="53"/>
        <end position="157"/>
    </location>
</feature>
<evidence type="ECO:0000256" key="3">
    <source>
        <dbReference type="SAM" id="MobiDB-lite"/>
    </source>
</evidence>
<reference evidence="6 7" key="1">
    <citation type="submission" date="2018-05" db="EMBL/GenBank/DDBJ databases">
        <title>Integrated omic analyses show evidence that a Ca. Accumulibacter phosphatis strain performs denitrification under micro-aerobic conditions.</title>
        <authorList>
            <person name="Camejo P.Y."/>
            <person name="Katherine M.D."/>
            <person name="Daniel N.R."/>
        </authorList>
    </citation>
    <scope>NUCLEOTIDE SEQUENCE [LARGE SCALE GENOMIC DNA]</scope>
    <source>
        <strain evidence="6">UW-LDO-IC</strain>
    </source>
</reference>
<keyword evidence="4" id="KW-0732">Signal</keyword>
<dbReference type="SUPFAM" id="SSF49503">
    <property type="entry name" value="Cupredoxins"/>
    <property type="match status" value="1"/>
</dbReference>
<dbReference type="AlphaFoldDB" id="A0A369XFM2"/>
<evidence type="ECO:0000256" key="2">
    <source>
        <dbReference type="ARBA" id="ARBA00023008"/>
    </source>
</evidence>
<sequence>MKKPSILLFLSLASAAAMAAGDHQGGHAMHGDQHASTVGVPGKAADVTRTIDVNMDDSMRFVPDHVTVKAGETVRFFLKNRGKVPHEMVIGSMAELKEHAEMMRKFPSMEHEEPNMITLKPGQRGGLIWKFDRPGSVDFACLIPGHMEAGMVAKVTVSK</sequence>
<dbReference type="Gene3D" id="2.60.40.420">
    <property type="entry name" value="Cupredoxins - blue copper proteins"/>
    <property type="match status" value="1"/>
</dbReference>
<evidence type="ECO:0000313" key="7">
    <source>
        <dbReference type="Proteomes" id="UP000253831"/>
    </source>
</evidence>
<evidence type="ECO:0000259" key="5">
    <source>
        <dbReference type="Pfam" id="PF00127"/>
    </source>
</evidence>
<dbReference type="PANTHER" id="PTHR38439">
    <property type="entry name" value="AURACYANIN-B"/>
    <property type="match status" value="1"/>
</dbReference>
<dbReference type="PANTHER" id="PTHR38439:SF3">
    <property type="entry name" value="COPPER-RESISTANT CUPROPROTEIN COPI"/>
    <property type="match status" value="1"/>
</dbReference>
<dbReference type="GO" id="GO:0009055">
    <property type="term" value="F:electron transfer activity"/>
    <property type="evidence" value="ECO:0007669"/>
    <property type="project" value="InterPro"/>
</dbReference>
<dbReference type="InterPro" id="IPR000923">
    <property type="entry name" value="BlueCu_1"/>
</dbReference>
<feature type="chain" id="PRO_5044074489" description="Blue (type 1) copper domain-containing protein" evidence="4">
    <location>
        <begin position="20"/>
        <end position="159"/>
    </location>
</feature>
<feature type="signal peptide" evidence="4">
    <location>
        <begin position="1"/>
        <end position="19"/>
    </location>
</feature>
<proteinExistence type="predicted"/>
<accession>A0A369XFM2</accession>
<evidence type="ECO:0000313" key="6">
    <source>
        <dbReference type="EMBL" id="RDE48883.1"/>
    </source>
</evidence>
<protein>
    <recommendedName>
        <fullName evidence="5">Blue (type 1) copper domain-containing protein</fullName>
    </recommendedName>
</protein>
<dbReference type="EMBL" id="QPGA01000074">
    <property type="protein sequence ID" value="RDE48883.1"/>
    <property type="molecule type" value="Genomic_DNA"/>
</dbReference>
<comment type="caution">
    <text evidence="6">The sequence shown here is derived from an EMBL/GenBank/DDBJ whole genome shotgun (WGS) entry which is preliminary data.</text>
</comment>
<keyword evidence="1" id="KW-0479">Metal-binding</keyword>
<feature type="region of interest" description="Disordered" evidence="3">
    <location>
        <begin position="23"/>
        <end position="43"/>
    </location>
</feature>
<dbReference type="Proteomes" id="UP000253831">
    <property type="component" value="Unassembled WGS sequence"/>
</dbReference>
<dbReference type="InterPro" id="IPR050845">
    <property type="entry name" value="Cu-binding_ET"/>
</dbReference>
<name>A0A369XFM2_9PROT</name>
<gene>
    <name evidence="6" type="ORF">DVS81_19730</name>
</gene>
<dbReference type="GO" id="GO:0005507">
    <property type="term" value="F:copper ion binding"/>
    <property type="evidence" value="ECO:0007669"/>
    <property type="project" value="InterPro"/>
</dbReference>
<dbReference type="Pfam" id="PF00127">
    <property type="entry name" value="Copper-bind"/>
    <property type="match status" value="1"/>
</dbReference>
<organism evidence="6 7">
    <name type="scientific">Candidatus Accumulibacter meliphilus</name>
    <dbReference type="NCBI Taxonomy" id="2211374"/>
    <lineage>
        <taxon>Bacteria</taxon>
        <taxon>Pseudomonadati</taxon>
        <taxon>Pseudomonadota</taxon>
        <taxon>Betaproteobacteria</taxon>
        <taxon>Candidatus Accumulibacter</taxon>
    </lineage>
</organism>
<evidence type="ECO:0000256" key="4">
    <source>
        <dbReference type="SAM" id="SignalP"/>
    </source>
</evidence>
<keyword evidence="2" id="KW-0186">Copper</keyword>